<evidence type="ECO:0000256" key="3">
    <source>
        <dbReference type="ARBA" id="ARBA00022692"/>
    </source>
</evidence>
<comment type="subcellular location">
    <subcellularLocation>
        <location evidence="1">Cell membrane</location>
        <topology evidence="1">Multi-pass membrane protein</topology>
    </subcellularLocation>
</comment>
<reference evidence="7 8" key="1">
    <citation type="submission" date="2019-01" db="EMBL/GenBank/DDBJ databases">
        <title>Sphingomonas mucosissima sp. nov. and Sphingomonas desiccabilis sp. nov., from biological soil crusts in the Colorado Plateau, USA.</title>
        <authorList>
            <person name="Zhu D."/>
        </authorList>
    </citation>
    <scope>NUCLEOTIDE SEQUENCE [LARGE SCALE GENOMIC DNA]</scope>
    <source>
        <strain evidence="7 8">CP1D</strain>
    </source>
</reference>
<dbReference type="InterPro" id="IPR050189">
    <property type="entry name" value="MFS_Efflux_Transporters"/>
</dbReference>
<evidence type="ECO:0000313" key="8">
    <source>
        <dbReference type="Proteomes" id="UP000292347"/>
    </source>
</evidence>
<keyword evidence="8" id="KW-1185">Reference proteome</keyword>
<dbReference type="OrthoDB" id="9788453at2"/>
<dbReference type="CDD" id="cd17324">
    <property type="entry name" value="MFS_NepI_like"/>
    <property type="match status" value="1"/>
</dbReference>
<dbReference type="SUPFAM" id="SSF103473">
    <property type="entry name" value="MFS general substrate transporter"/>
    <property type="match status" value="1"/>
</dbReference>
<keyword evidence="3" id="KW-0812">Transmembrane</keyword>
<dbReference type="RefSeq" id="WP_129341665.1">
    <property type="nucleotide sequence ID" value="NZ_JACIDD010000002.1"/>
</dbReference>
<dbReference type="InterPro" id="IPR036259">
    <property type="entry name" value="MFS_trans_sf"/>
</dbReference>
<comment type="caution">
    <text evidence="7">The sequence shown here is derived from an EMBL/GenBank/DDBJ whole genome shotgun (WGS) entry which is preliminary data.</text>
</comment>
<dbReference type="EMBL" id="SDPT01000002">
    <property type="protein sequence ID" value="RXZ31419.1"/>
    <property type="molecule type" value="Genomic_DNA"/>
</dbReference>
<organism evidence="7 8">
    <name type="scientific">Sphingomonas desiccabilis</name>
    <dbReference type="NCBI Taxonomy" id="429134"/>
    <lineage>
        <taxon>Bacteria</taxon>
        <taxon>Pseudomonadati</taxon>
        <taxon>Pseudomonadota</taxon>
        <taxon>Alphaproteobacteria</taxon>
        <taxon>Sphingomonadales</taxon>
        <taxon>Sphingomonadaceae</taxon>
        <taxon>Sphingomonas</taxon>
    </lineage>
</organism>
<keyword evidence="5" id="KW-0472">Membrane</keyword>
<dbReference type="Proteomes" id="UP000292347">
    <property type="component" value="Unassembled WGS sequence"/>
</dbReference>
<evidence type="ECO:0000259" key="6">
    <source>
        <dbReference type="PROSITE" id="PS50850"/>
    </source>
</evidence>
<evidence type="ECO:0000256" key="2">
    <source>
        <dbReference type="ARBA" id="ARBA00022475"/>
    </source>
</evidence>
<dbReference type="PROSITE" id="PS50850">
    <property type="entry name" value="MFS"/>
    <property type="match status" value="1"/>
</dbReference>
<dbReference type="Gene3D" id="1.20.1250.20">
    <property type="entry name" value="MFS general substrate transporter like domains"/>
    <property type="match status" value="1"/>
</dbReference>
<dbReference type="InterPro" id="IPR020846">
    <property type="entry name" value="MFS_dom"/>
</dbReference>
<keyword evidence="4" id="KW-1133">Transmembrane helix</keyword>
<sequence>MTTRTSSLPVALLALTAGAFGIGVTEFVIMGLLIDIGRALGVSTSAAGLLISGYALGVVVGAPILTVATARWPRKTVLMALMAIFIAGNAACALAPTYGLLMIARVVTAFAHGTFFGVGSVVATRLVPPERRASAIAILFTGLTVANILGVPAGTWLGQQAGWRATFWAVAAIGLVALTVIARAVPADGAAPEPSDWRGDLRVLARRPVLLGLTTTVLGYAGVFAVFTYIAPLLTERAGFSASALSPILLLFGGGLVLGNIAGGRVADRRLMPAVFGSLALLLAVLVAMGTLLTSQAGALIGVAALGFAAFATVAPLQLWVMSNAKGAGESLASSFNIAAFNLGNAIGAWAGGAALGSLGLGAVTWTAAVFPAAALTVALVATRSTQRKEAFA</sequence>
<evidence type="ECO:0000256" key="5">
    <source>
        <dbReference type="ARBA" id="ARBA00023136"/>
    </source>
</evidence>
<keyword evidence="2" id="KW-1003">Cell membrane</keyword>
<dbReference type="AlphaFoldDB" id="A0A4Q2ITB8"/>
<accession>A0A4Q2ITB8</accession>
<evidence type="ECO:0000256" key="1">
    <source>
        <dbReference type="ARBA" id="ARBA00004651"/>
    </source>
</evidence>
<feature type="domain" description="Major facilitator superfamily (MFS) profile" evidence="6">
    <location>
        <begin position="11"/>
        <end position="387"/>
    </location>
</feature>
<dbReference type="PANTHER" id="PTHR43124:SF8">
    <property type="entry name" value="INNER MEMBRANE TRANSPORT PROTEIN YDHP"/>
    <property type="match status" value="1"/>
</dbReference>
<dbReference type="PANTHER" id="PTHR43124">
    <property type="entry name" value="PURINE EFFLUX PUMP PBUE"/>
    <property type="match status" value="1"/>
</dbReference>
<gene>
    <name evidence="7" type="ORF">EO081_09190</name>
</gene>
<dbReference type="InterPro" id="IPR011701">
    <property type="entry name" value="MFS"/>
</dbReference>
<name>A0A4Q2ITB8_9SPHN</name>
<proteinExistence type="predicted"/>
<dbReference type="Pfam" id="PF07690">
    <property type="entry name" value="MFS_1"/>
    <property type="match status" value="1"/>
</dbReference>
<evidence type="ECO:0000313" key="7">
    <source>
        <dbReference type="EMBL" id="RXZ31419.1"/>
    </source>
</evidence>
<protein>
    <submittedName>
        <fullName evidence="7">MFS transporter</fullName>
    </submittedName>
</protein>
<evidence type="ECO:0000256" key="4">
    <source>
        <dbReference type="ARBA" id="ARBA00022989"/>
    </source>
</evidence>
<dbReference type="GO" id="GO:0005886">
    <property type="term" value="C:plasma membrane"/>
    <property type="evidence" value="ECO:0007669"/>
    <property type="project" value="UniProtKB-SubCell"/>
</dbReference>
<dbReference type="GO" id="GO:0022857">
    <property type="term" value="F:transmembrane transporter activity"/>
    <property type="evidence" value="ECO:0007669"/>
    <property type="project" value="InterPro"/>
</dbReference>